<dbReference type="STRING" id="1406858.GCA_000710895_01662"/>
<organism evidence="2 3">
    <name type="scientific">Nocardia otitidiscaviarum</name>
    <dbReference type="NCBI Taxonomy" id="1823"/>
    <lineage>
        <taxon>Bacteria</taxon>
        <taxon>Bacillati</taxon>
        <taxon>Actinomycetota</taxon>
        <taxon>Actinomycetes</taxon>
        <taxon>Mycobacteriales</taxon>
        <taxon>Nocardiaceae</taxon>
        <taxon>Nocardia</taxon>
    </lineage>
</organism>
<name>A0A378Y8Z4_9NOCA</name>
<dbReference type="PRINTS" id="PR00598">
    <property type="entry name" value="HTHMARR"/>
</dbReference>
<keyword evidence="3" id="KW-1185">Reference proteome</keyword>
<dbReference type="InterPro" id="IPR039422">
    <property type="entry name" value="MarR/SlyA-like"/>
</dbReference>
<dbReference type="AlphaFoldDB" id="A0A378Y8Z4"/>
<dbReference type="GO" id="GO:0003700">
    <property type="term" value="F:DNA-binding transcription factor activity"/>
    <property type="evidence" value="ECO:0007669"/>
    <property type="project" value="InterPro"/>
</dbReference>
<dbReference type="InterPro" id="IPR036388">
    <property type="entry name" value="WH-like_DNA-bd_sf"/>
</dbReference>
<feature type="domain" description="HTH marR-type" evidence="1">
    <location>
        <begin position="13"/>
        <end position="145"/>
    </location>
</feature>
<dbReference type="PANTHER" id="PTHR33164">
    <property type="entry name" value="TRANSCRIPTIONAL REGULATOR, MARR FAMILY"/>
    <property type="match status" value="1"/>
</dbReference>
<dbReference type="PROSITE" id="PS50995">
    <property type="entry name" value="HTH_MARR_2"/>
    <property type="match status" value="1"/>
</dbReference>
<reference evidence="2 3" key="1">
    <citation type="submission" date="2018-06" db="EMBL/GenBank/DDBJ databases">
        <authorList>
            <consortium name="Pathogen Informatics"/>
            <person name="Doyle S."/>
        </authorList>
    </citation>
    <scope>NUCLEOTIDE SEQUENCE [LARGE SCALE GENOMIC DNA]</scope>
    <source>
        <strain evidence="2 3">NCTC1934</strain>
    </source>
</reference>
<proteinExistence type="predicted"/>
<accession>A0A378Y8Z4</accession>
<dbReference type="OrthoDB" id="69852at2"/>
<dbReference type="Pfam" id="PF12802">
    <property type="entry name" value="MarR_2"/>
    <property type="match status" value="1"/>
</dbReference>
<dbReference type="SUPFAM" id="SSF46785">
    <property type="entry name" value="Winged helix' DNA-binding domain"/>
    <property type="match status" value="1"/>
</dbReference>
<dbReference type="PANTHER" id="PTHR33164:SF99">
    <property type="entry name" value="MARR FAMILY REGULATORY PROTEIN"/>
    <property type="match status" value="1"/>
</dbReference>
<dbReference type="Proteomes" id="UP000255467">
    <property type="component" value="Unassembled WGS sequence"/>
</dbReference>
<evidence type="ECO:0000259" key="1">
    <source>
        <dbReference type="PROSITE" id="PS50995"/>
    </source>
</evidence>
<sequence>MTKHSAADMPTTPPALVYLLAQSNSAKLTDFFVEQGMADLLPRHALQLFPLLLGGGLRASDLAARLGVSRQAAAQVVGTLERAGYITRVDDPGDGRAKLVCLTARGRAATRVLGTSMRALERDWEKRLGRERMADLREMLTLLSRPDR</sequence>
<protein>
    <submittedName>
        <fullName evidence="2">Homoprotocatechuate degradation operon regulator, HpaR</fullName>
    </submittedName>
</protein>
<dbReference type="RefSeq" id="WP_039818576.1">
    <property type="nucleotide sequence ID" value="NZ_JADLRH010000019.1"/>
</dbReference>
<dbReference type="Gene3D" id="1.10.10.10">
    <property type="entry name" value="Winged helix-like DNA-binding domain superfamily/Winged helix DNA-binding domain"/>
    <property type="match status" value="1"/>
</dbReference>
<dbReference type="InterPro" id="IPR036390">
    <property type="entry name" value="WH_DNA-bd_sf"/>
</dbReference>
<evidence type="ECO:0000313" key="2">
    <source>
        <dbReference type="EMBL" id="SUA72829.1"/>
    </source>
</evidence>
<evidence type="ECO:0000313" key="3">
    <source>
        <dbReference type="Proteomes" id="UP000255467"/>
    </source>
</evidence>
<gene>
    <name evidence="2" type="ORF">NCTC1934_00259</name>
</gene>
<dbReference type="EMBL" id="UGRY01000002">
    <property type="protein sequence ID" value="SUA72829.1"/>
    <property type="molecule type" value="Genomic_DNA"/>
</dbReference>
<dbReference type="InterPro" id="IPR000835">
    <property type="entry name" value="HTH_MarR-typ"/>
</dbReference>
<dbReference type="SMART" id="SM00347">
    <property type="entry name" value="HTH_MARR"/>
    <property type="match status" value="1"/>
</dbReference>
<dbReference type="GO" id="GO:0006950">
    <property type="term" value="P:response to stress"/>
    <property type="evidence" value="ECO:0007669"/>
    <property type="project" value="TreeGrafter"/>
</dbReference>